<evidence type="ECO:0000313" key="1">
    <source>
        <dbReference type="EMBL" id="EKX32408.1"/>
    </source>
</evidence>
<dbReference type="RefSeq" id="XP_005819388.1">
    <property type="nucleotide sequence ID" value="XM_005819331.1"/>
</dbReference>
<proteinExistence type="predicted"/>
<reference evidence="1 3" key="1">
    <citation type="journal article" date="2012" name="Nature">
        <title>Algal genomes reveal evolutionary mosaicism and the fate of nucleomorphs.</title>
        <authorList>
            <consortium name="DOE Joint Genome Institute"/>
            <person name="Curtis B.A."/>
            <person name="Tanifuji G."/>
            <person name="Burki F."/>
            <person name="Gruber A."/>
            <person name="Irimia M."/>
            <person name="Maruyama S."/>
            <person name="Arias M.C."/>
            <person name="Ball S.G."/>
            <person name="Gile G.H."/>
            <person name="Hirakawa Y."/>
            <person name="Hopkins J.F."/>
            <person name="Kuo A."/>
            <person name="Rensing S.A."/>
            <person name="Schmutz J."/>
            <person name="Symeonidi A."/>
            <person name="Elias M."/>
            <person name="Eveleigh R.J."/>
            <person name="Herman E.K."/>
            <person name="Klute M.J."/>
            <person name="Nakayama T."/>
            <person name="Obornik M."/>
            <person name="Reyes-Prieto A."/>
            <person name="Armbrust E.V."/>
            <person name="Aves S.J."/>
            <person name="Beiko R.G."/>
            <person name="Coutinho P."/>
            <person name="Dacks J.B."/>
            <person name="Durnford D.G."/>
            <person name="Fast N.M."/>
            <person name="Green B.R."/>
            <person name="Grisdale C.J."/>
            <person name="Hempel F."/>
            <person name="Henrissat B."/>
            <person name="Hoppner M.P."/>
            <person name="Ishida K."/>
            <person name="Kim E."/>
            <person name="Koreny L."/>
            <person name="Kroth P.G."/>
            <person name="Liu Y."/>
            <person name="Malik S.B."/>
            <person name="Maier U.G."/>
            <person name="McRose D."/>
            <person name="Mock T."/>
            <person name="Neilson J.A."/>
            <person name="Onodera N.T."/>
            <person name="Poole A.M."/>
            <person name="Pritham E.J."/>
            <person name="Richards T.A."/>
            <person name="Rocap G."/>
            <person name="Roy S.W."/>
            <person name="Sarai C."/>
            <person name="Schaack S."/>
            <person name="Shirato S."/>
            <person name="Slamovits C.H."/>
            <person name="Spencer D.F."/>
            <person name="Suzuki S."/>
            <person name="Worden A.Z."/>
            <person name="Zauner S."/>
            <person name="Barry K."/>
            <person name="Bell C."/>
            <person name="Bharti A.K."/>
            <person name="Crow J.A."/>
            <person name="Grimwood J."/>
            <person name="Kramer R."/>
            <person name="Lindquist E."/>
            <person name="Lucas S."/>
            <person name="Salamov A."/>
            <person name="McFadden G.I."/>
            <person name="Lane C.E."/>
            <person name="Keeling P.J."/>
            <person name="Gray M.W."/>
            <person name="Grigoriev I.V."/>
            <person name="Archibald J.M."/>
        </authorList>
    </citation>
    <scope>NUCLEOTIDE SEQUENCE</scope>
    <source>
        <strain evidence="1 3">CCMP2712</strain>
    </source>
</reference>
<dbReference type="AlphaFoldDB" id="L1I861"/>
<dbReference type="EnsemblProtists" id="EKX32408">
    <property type="protein sequence ID" value="EKX32408"/>
    <property type="gene ID" value="GUITHDRAFT_121413"/>
</dbReference>
<sequence>MSPKNELDSKHSIACMIFKALSSQWDKFTSDHIDLTLLTEQDIGEIQVLLSFTLDFLNQHSDDIKDFEIARESLNCKDEYPSIYKKLDEICNLIQQCIASRLLSELDKPLIAQLHRFVSITFDIQRHIFQYSDL</sequence>
<dbReference type="Proteomes" id="UP000011087">
    <property type="component" value="Unassembled WGS sequence"/>
</dbReference>
<dbReference type="GeneID" id="17289151"/>
<keyword evidence="3" id="KW-1185">Reference proteome</keyword>
<protein>
    <submittedName>
        <fullName evidence="1 2">Uncharacterized protein</fullName>
    </submittedName>
</protein>
<accession>L1I861</accession>
<evidence type="ECO:0000313" key="2">
    <source>
        <dbReference type="EnsemblProtists" id="EKX32408"/>
    </source>
</evidence>
<dbReference type="PaxDb" id="55529-EKX32408"/>
<dbReference type="EMBL" id="JH993191">
    <property type="protein sequence ID" value="EKX32408.1"/>
    <property type="molecule type" value="Genomic_DNA"/>
</dbReference>
<name>L1I861_GUITC</name>
<reference evidence="3" key="2">
    <citation type="submission" date="2012-11" db="EMBL/GenBank/DDBJ databases">
        <authorList>
            <person name="Kuo A."/>
            <person name="Curtis B.A."/>
            <person name="Tanifuji G."/>
            <person name="Burki F."/>
            <person name="Gruber A."/>
            <person name="Irimia M."/>
            <person name="Maruyama S."/>
            <person name="Arias M.C."/>
            <person name="Ball S.G."/>
            <person name="Gile G.H."/>
            <person name="Hirakawa Y."/>
            <person name="Hopkins J.F."/>
            <person name="Rensing S.A."/>
            <person name="Schmutz J."/>
            <person name="Symeonidi A."/>
            <person name="Elias M."/>
            <person name="Eveleigh R.J."/>
            <person name="Herman E.K."/>
            <person name="Klute M.J."/>
            <person name="Nakayama T."/>
            <person name="Obornik M."/>
            <person name="Reyes-Prieto A."/>
            <person name="Armbrust E.V."/>
            <person name="Aves S.J."/>
            <person name="Beiko R.G."/>
            <person name="Coutinho P."/>
            <person name="Dacks J.B."/>
            <person name="Durnford D.G."/>
            <person name="Fast N.M."/>
            <person name="Green B.R."/>
            <person name="Grisdale C."/>
            <person name="Hempe F."/>
            <person name="Henrissat B."/>
            <person name="Hoppner M.P."/>
            <person name="Ishida K.-I."/>
            <person name="Kim E."/>
            <person name="Koreny L."/>
            <person name="Kroth P.G."/>
            <person name="Liu Y."/>
            <person name="Malik S.-B."/>
            <person name="Maier U.G."/>
            <person name="McRose D."/>
            <person name="Mock T."/>
            <person name="Neilson J.A."/>
            <person name="Onodera N.T."/>
            <person name="Poole A.M."/>
            <person name="Pritham E.J."/>
            <person name="Richards T.A."/>
            <person name="Rocap G."/>
            <person name="Roy S.W."/>
            <person name="Sarai C."/>
            <person name="Schaack S."/>
            <person name="Shirato S."/>
            <person name="Slamovits C.H."/>
            <person name="Spencer D.F."/>
            <person name="Suzuki S."/>
            <person name="Worden A.Z."/>
            <person name="Zauner S."/>
            <person name="Barry K."/>
            <person name="Bell C."/>
            <person name="Bharti A.K."/>
            <person name="Crow J.A."/>
            <person name="Grimwood J."/>
            <person name="Kramer R."/>
            <person name="Lindquist E."/>
            <person name="Lucas S."/>
            <person name="Salamov A."/>
            <person name="McFadden G.I."/>
            <person name="Lane C.E."/>
            <person name="Keeling P.J."/>
            <person name="Gray M.W."/>
            <person name="Grigoriev I.V."/>
            <person name="Archibald J.M."/>
        </authorList>
    </citation>
    <scope>NUCLEOTIDE SEQUENCE</scope>
    <source>
        <strain evidence="3">CCMP2712</strain>
    </source>
</reference>
<evidence type="ECO:0000313" key="3">
    <source>
        <dbReference type="Proteomes" id="UP000011087"/>
    </source>
</evidence>
<dbReference type="HOGENOM" id="CLU_1900209_0_0_1"/>
<dbReference type="KEGG" id="gtt:GUITHDRAFT_121413"/>
<gene>
    <name evidence="1" type="ORF">GUITHDRAFT_121413</name>
</gene>
<reference evidence="2" key="3">
    <citation type="submission" date="2016-03" db="UniProtKB">
        <authorList>
            <consortium name="EnsemblProtists"/>
        </authorList>
    </citation>
    <scope>IDENTIFICATION</scope>
</reference>
<organism evidence="1">
    <name type="scientific">Guillardia theta (strain CCMP2712)</name>
    <name type="common">Cryptophyte</name>
    <dbReference type="NCBI Taxonomy" id="905079"/>
    <lineage>
        <taxon>Eukaryota</taxon>
        <taxon>Cryptophyceae</taxon>
        <taxon>Pyrenomonadales</taxon>
        <taxon>Geminigeraceae</taxon>
        <taxon>Guillardia</taxon>
    </lineage>
</organism>